<sequence length="77" mass="8318">MSTADVIPFRGSKPLPVRPGVDAHPLPWVYSNGFIWDANRRVVGSTVQKEMAEWIVRSVNASHGHDTPSPEPGSGPA</sequence>
<dbReference type="EMBL" id="BPQR01000058">
    <property type="protein sequence ID" value="GJE08002.1"/>
    <property type="molecule type" value="Genomic_DNA"/>
</dbReference>
<gene>
    <name evidence="2" type="ORF">AOPFMNJM_3334</name>
</gene>
<evidence type="ECO:0000313" key="2">
    <source>
        <dbReference type="EMBL" id="GJE08002.1"/>
    </source>
</evidence>
<comment type="caution">
    <text evidence="2">The sequence shown here is derived from an EMBL/GenBank/DDBJ whole genome shotgun (WGS) entry which is preliminary data.</text>
</comment>
<reference evidence="2" key="2">
    <citation type="submission" date="2021-08" db="EMBL/GenBank/DDBJ databases">
        <authorList>
            <person name="Tani A."/>
            <person name="Ola A."/>
            <person name="Ogura Y."/>
            <person name="Katsura K."/>
            <person name="Hayashi T."/>
        </authorList>
    </citation>
    <scope>NUCLEOTIDE SEQUENCE</scope>
    <source>
        <strain evidence="2">LMG 23639</strain>
    </source>
</reference>
<reference evidence="2" key="1">
    <citation type="journal article" date="2021" name="Front. Microbiol.">
        <title>Comprehensive Comparative Genomics and Phenotyping of Methylobacterium Species.</title>
        <authorList>
            <person name="Alessa O."/>
            <person name="Ogura Y."/>
            <person name="Fujitani Y."/>
            <person name="Takami H."/>
            <person name="Hayashi T."/>
            <person name="Sahin N."/>
            <person name="Tani A."/>
        </authorList>
    </citation>
    <scope>NUCLEOTIDE SEQUENCE</scope>
    <source>
        <strain evidence="2">LMG 23639</strain>
    </source>
</reference>
<evidence type="ECO:0000313" key="3">
    <source>
        <dbReference type="Proteomes" id="UP001055102"/>
    </source>
</evidence>
<dbReference type="RefSeq" id="WP_238277434.1">
    <property type="nucleotide sequence ID" value="NZ_BPQR01000058.1"/>
</dbReference>
<feature type="region of interest" description="Disordered" evidence="1">
    <location>
        <begin position="58"/>
        <end position="77"/>
    </location>
</feature>
<accession>A0ABQ4SYP4</accession>
<organism evidence="2 3">
    <name type="scientific">Methylobacterium jeotgali</name>
    <dbReference type="NCBI Taxonomy" id="381630"/>
    <lineage>
        <taxon>Bacteria</taxon>
        <taxon>Pseudomonadati</taxon>
        <taxon>Pseudomonadota</taxon>
        <taxon>Alphaproteobacteria</taxon>
        <taxon>Hyphomicrobiales</taxon>
        <taxon>Methylobacteriaceae</taxon>
        <taxon>Methylobacterium</taxon>
    </lineage>
</organism>
<dbReference type="Proteomes" id="UP001055102">
    <property type="component" value="Unassembled WGS sequence"/>
</dbReference>
<name>A0ABQ4SYP4_9HYPH</name>
<protein>
    <submittedName>
        <fullName evidence="2">Uncharacterized protein</fullName>
    </submittedName>
</protein>
<proteinExistence type="predicted"/>
<evidence type="ECO:0000256" key="1">
    <source>
        <dbReference type="SAM" id="MobiDB-lite"/>
    </source>
</evidence>
<keyword evidence="3" id="KW-1185">Reference proteome</keyword>